<evidence type="ECO:0000313" key="14">
    <source>
        <dbReference type="EMBL" id="REG10680.1"/>
    </source>
</evidence>
<evidence type="ECO:0000256" key="8">
    <source>
        <dbReference type="ARBA" id="ARBA00022842"/>
    </source>
</evidence>
<organism evidence="14 15">
    <name type="scientific">Pelolinea submarina</name>
    <dbReference type="NCBI Taxonomy" id="913107"/>
    <lineage>
        <taxon>Bacteria</taxon>
        <taxon>Bacillati</taxon>
        <taxon>Chloroflexota</taxon>
        <taxon>Anaerolineae</taxon>
        <taxon>Anaerolineales</taxon>
        <taxon>Anaerolineaceae</taxon>
        <taxon>Pelolinea</taxon>
    </lineage>
</organism>
<evidence type="ECO:0000256" key="2">
    <source>
        <dbReference type="ARBA" id="ARBA00003213"/>
    </source>
</evidence>
<keyword evidence="5 10" id="KW-0819">tRNA processing</keyword>
<comment type="caution">
    <text evidence="10">Lacks conserved residue(s) required for the propagation of feature annotation.</text>
</comment>
<comment type="similarity">
    <text evidence="3 10 13">Belongs to the IPP transferase family.</text>
</comment>
<feature type="site" description="Interaction with substrate tRNA" evidence="10">
    <location>
        <position position="105"/>
    </location>
</feature>
<comment type="cofactor">
    <cofactor evidence="1 10">
        <name>Mg(2+)</name>
        <dbReference type="ChEBI" id="CHEBI:18420"/>
    </cofactor>
</comment>
<keyword evidence="6 10" id="KW-0547">Nucleotide-binding</keyword>
<reference evidence="14 15" key="1">
    <citation type="submission" date="2018-08" db="EMBL/GenBank/DDBJ databases">
        <title>Genomic Encyclopedia of Type Strains, Phase IV (KMG-IV): sequencing the most valuable type-strain genomes for metagenomic binning, comparative biology and taxonomic classification.</title>
        <authorList>
            <person name="Goeker M."/>
        </authorList>
    </citation>
    <scope>NUCLEOTIDE SEQUENCE [LARGE SCALE GENOMIC DNA]</scope>
    <source>
        <strain evidence="14 15">DSM 23923</strain>
    </source>
</reference>
<dbReference type="Pfam" id="PF01715">
    <property type="entry name" value="IPPT"/>
    <property type="match status" value="1"/>
</dbReference>
<evidence type="ECO:0000256" key="10">
    <source>
        <dbReference type="HAMAP-Rule" id="MF_00185"/>
    </source>
</evidence>
<evidence type="ECO:0000256" key="11">
    <source>
        <dbReference type="RuleBase" id="RU003783"/>
    </source>
</evidence>
<keyword evidence="7 10" id="KW-0067">ATP-binding</keyword>
<evidence type="ECO:0000256" key="4">
    <source>
        <dbReference type="ARBA" id="ARBA00022679"/>
    </source>
</evidence>
<dbReference type="Gene3D" id="3.40.50.300">
    <property type="entry name" value="P-loop containing nucleotide triphosphate hydrolases"/>
    <property type="match status" value="1"/>
</dbReference>
<keyword evidence="8 10" id="KW-0460">Magnesium</keyword>
<accession>A0A347ZTV8</accession>
<evidence type="ECO:0000256" key="3">
    <source>
        <dbReference type="ARBA" id="ARBA00005842"/>
    </source>
</evidence>
<proteinExistence type="inferred from homology"/>
<comment type="catalytic activity">
    <reaction evidence="9 10 11">
        <text>adenosine(37) in tRNA + dimethylallyl diphosphate = N(6)-dimethylallyladenosine(37) in tRNA + diphosphate</text>
        <dbReference type="Rhea" id="RHEA:26482"/>
        <dbReference type="Rhea" id="RHEA-COMP:10162"/>
        <dbReference type="Rhea" id="RHEA-COMP:10375"/>
        <dbReference type="ChEBI" id="CHEBI:33019"/>
        <dbReference type="ChEBI" id="CHEBI:57623"/>
        <dbReference type="ChEBI" id="CHEBI:74411"/>
        <dbReference type="ChEBI" id="CHEBI:74415"/>
        <dbReference type="EC" id="2.5.1.75"/>
    </reaction>
</comment>
<feature type="region of interest" description="Interaction with substrate tRNA" evidence="10">
    <location>
        <begin position="39"/>
        <end position="42"/>
    </location>
</feature>
<comment type="subunit">
    <text evidence="10">Monomer.</text>
</comment>
<dbReference type="EMBL" id="QUMS01000001">
    <property type="protein sequence ID" value="REG10680.1"/>
    <property type="molecule type" value="Genomic_DNA"/>
</dbReference>
<dbReference type="Gene3D" id="1.10.20.140">
    <property type="match status" value="1"/>
</dbReference>
<dbReference type="GO" id="GO:0005524">
    <property type="term" value="F:ATP binding"/>
    <property type="evidence" value="ECO:0007669"/>
    <property type="project" value="UniProtKB-UniRule"/>
</dbReference>
<dbReference type="GO" id="GO:0006400">
    <property type="term" value="P:tRNA modification"/>
    <property type="evidence" value="ECO:0007669"/>
    <property type="project" value="TreeGrafter"/>
</dbReference>
<dbReference type="RefSeq" id="WP_116223847.1">
    <property type="nucleotide sequence ID" value="NZ_AP018437.1"/>
</dbReference>
<evidence type="ECO:0000256" key="12">
    <source>
        <dbReference type="RuleBase" id="RU003784"/>
    </source>
</evidence>
<dbReference type="AlphaFoldDB" id="A0A347ZTV8"/>
<feature type="binding site" evidence="10">
    <location>
        <begin position="14"/>
        <end position="21"/>
    </location>
    <ligand>
        <name>ATP</name>
        <dbReference type="ChEBI" id="CHEBI:30616"/>
    </ligand>
</feature>
<comment type="function">
    <text evidence="2 10 12">Catalyzes the transfer of a dimethylallyl group onto the adenine at position 37 in tRNAs that read codons beginning with uridine, leading to the formation of N6-(dimethylallyl)adenosine (i(6)A).</text>
</comment>
<feature type="site" description="Interaction with substrate tRNA" evidence="10">
    <location>
        <position position="128"/>
    </location>
</feature>
<keyword evidence="4 10" id="KW-0808">Transferase</keyword>
<protein>
    <recommendedName>
        <fullName evidence="10">tRNA dimethylallyltransferase</fullName>
        <ecNumber evidence="10">2.5.1.75</ecNumber>
    </recommendedName>
    <alternativeName>
        <fullName evidence="10">Dimethylallyl diphosphate:tRNA dimethylallyltransferase</fullName>
        <shortName evidence="10">DMAPP:tRNA dimethylallyltransferase</shortName>
        <shortName evidence="10">DMATase</shortName>
    </alternativeName>
    <alternativeName>
        <fullName evidence="10">Isopentenyl-diphosphate:tRNA isopentenyltransferase</fullName>
        <shortName evidence="10">IPP transferase</shortName>
        <shortName evidence="10">IPPT</shortName>
        <shortName evidence="10">IPTase</shortName>
    </alternativeName>
</protein>
<evidence type="ECO:0000313" key="15">
    <source>
        <dbReference type="Proteomes" id="UP000256388"/>
    </source>
</evidence>
<evidence type="ECO:0000256" key="9">
    <source>
        <dbReference type="ARBA" id="ARBA00049563"/>
    </source>
</evidence>
<evidence type="ECO:0000256" key="7">
    <source>
        <dbReference type="ARBA" id="ARBA00022840"/>
    </source>
</evidence>
<dbReference type="InterPro" id="IPR018022">
    <property type="entry name" value="IPT"/>
</dbReference>
<dbReference type="SUPFAM" id="SSF52540">
    <property type="entry name" value="P-loop containing nucleoside triphosphate hydrolases"/>
    <property type="match status" value="2"/>
</dbReference>
<gene>
    <name evidence="10" type="primary">miaA</name>
    <name evidence="14" type="ORF">DFR64_0539</name>
</gene>
<keyword evidence="15" id="KW-1185">Reference proteome</keyword>
<dbReference type="HAMAP" id="MF_00185">
    <property type="entry name" value="IPP_trans"/>
    <property type="match status" value="1"/>
</dbReference>
<dbReference type="NCBIfam" id="TIGR00174">
    <property type="entry name" value="miaA"/>
    <property type="match status" value="1"/>
</dbReference>
<dbReference type="InterPro" id="IPR039657">
    <property type="entry name" value="Dimethylallyltransferase"/>
</dbReference>
<dbReference type="PANTHER" id="PTHR11088:SF60">
    <property type="entry name" value="TRNA DIMETHYLALLYLTRANSFERASE"/>
    <property type="match status" value="1"/>
</dbReference>
<name>A0A347ZTV8_9CHLR</name>
<sequence length="316" mass="35431">MRYPVEKPVVLLVGPTAVGKTALSLELAGQLNAEIISADSRLFYRGMDIGTAKPSLAERGDIPHHLIDVADPDETWSLALFQREAKAIIADIQSRGKLPLVVGGTGQYVRAITEGWQVPAQQPDAGMRAALESWAEEIGGEALHQRLALLDPNAAAAIDWRNQRRTVRALEVIFNTGRCFSAQRIKGSLPYQYKLIGLKRDRPELYERVDMRIEKMLADGFEAEVRGLLEKGYSADAPALSAIGYREMIEYVQGKISLEEAVMLIKRRTRLFVRRQANWFKESDPRIRWFDAAQDNHKAIIDFIMSGEGWQNAEGK</sequence>
<evidence type="ECO:0000256" key="5">
    <source>
        <dbReference type="ARBA" id="ARBA00022694"/>
    </source>
</evidence>
<dbReference type="PANTHER" id="PTHR11088">
    <property type="entry name" value="TRNA DIMETHYLALLYLTRANSFERASE"/>
    <property type="match status" value="1"/>
</dbReference>
<evidence type="ECO:0000256" key="6">
    <source>
        <dbReference type="ARBA" id="ARBA00022741"/>
    </source>
</evidence>
<dbReference type="OrthoDB" id="9776390at2"/>
<evidence type="ECO:0000256" key="1">
    <source>
        <dbReference type="ARBA" id="ARBA00001946"/>
    </source>
</evidence>
<dbReference type="Proteomes" id="UP000256388">
    <property type="component" value="Unassembled WGS sequence"/>
</dbReference>
<dbReference type="EC" id="2.5.1.75" evidence="10"/>
<comment type="caution">
    <text evidence="14">The sequence shown here is derived from an EMBL/GenBank/DDBJ whole genome shotgun (WGS) entry which is preliminary data.</text>
</comment>
<feature type="binding site" evidence="10">
    <location>
        <begin position="16"/>
        <end position="21"/>
    </location>
    <ligand>
        <name>substrate</name>
    </ligand>
</feature>
<evidence type="ECO:0000256" key="13">
    <source>
        <dbReference type="RuleBase" id="RU003785"/>
    </source>
</evidence>
<dbReference type="InterPro" id="IPR027417">
    <property type="entry name" value="P-loop_NTPase"/>
</dbReference>
<dbReference type="GO" id="GO:0052381">
    <property type="term" value="F:tRNA dimethylallyltransferase activity"/>
    <property type="evidence" value="ECO:0007669"/>
    <property type="project" value="UniProtKB-UniRule"/>
</dbReference>